<dbReference type="Pfam" id="PF19939">
    <property type="entry name" value="DUF6401"/>
    <property type="match status" value="1"/>
</dbReference>
<gene>
    <name evidence="1" type="ORF">F5972_20570</name>
</gene>
<dbReference type="RefSeq" id="WP_111700919.1">
    <property type="nucleotide sequence ID" value="NZ_VYTZ01000007.1"/>
</dbReference>
<keyword evidence="2" id="KW-1185">Reference proteome</keyword>
<comment type="caution">
    <text evidence="1">The sequence shown here is derived from an EMBL/GenBank/DDBJ whole genome shotgun (WGS) entry which is preliminary data.</text>
</comment>
<dbReference type="AlphaFoldDB" id="A0A5J5JZ04"/>
<reference evidence="1 2" key="1">
    <citation type="submission" date="2019-09" db="EMBL/GenBank/DDBJ databases">
        <title>Screening of Novel Bioactive Compounds from Soil-Associated.</title>
        <authorList>
            <person name="Gong X."/>
        </authorList>
    </citation>
    <scope>NUCLEOTIDE SEQUENCE [LARGE SCALE GENOMIC DNA]</scope>
    <source>
        <strain evidence="1 2">Gxj-6</strain>
    </source>
</reference>
<accession>A0A5J5JZ04</accession>
<proteinExistence type="predicted"/>
<dbReference type="EMBL" id="VYTZ01000007">
    <property type="protein sequence ID" value="KAA9376869.1"/>
    <property type="molecule type" value="Genomic_DNA"/>
</dbReference>
<protein>
    <submittedName>
        <fullName evidence="1">Uncharacterized protein</fullName>
    </submittedName>
</protein>
<evidence type="ECO:0000313" key="2">
    <source>
        <dbReference type="Proteomes" id="UP000327011"/>
    </source>
</evidence>
<dbReference type="Proteomes" id="UP000327011">
    <property type="component" value="Unassembled WGS sequence"/>
</dbReference>
<dbReference type="InterPro" id="IPR045647">
    <property type="entry name" value="DUF6401"/>
</dbReference>
<name>A0A5J5JZ04_9ACTN</name>
<organism evidence="1 2">
    <name type="scientific">Microbispora cellulosiformans</name>
    <dbReference type="NCBI Taxonomy" id="2614688"/>
    <lineage>
        <taxon>Bacteria</taxon>
        <taxon>Bacillati</taxon>
        <taxon>Actinomycetota</taxon>
        <taxon>Actinomycetes</taxon>
        <taxon>Streptosporangiales</taxon>
        <taxon>Streptosporangiaceae</taxon>
        <taxon>Microbispora</taxon>
    </lineage>
</organism>
<sequence length="101" mass="11100">MSEHSWPVRIRAEFAQRVLDLRHQHPGVLASLDQHMAAVRQAISGLGERVGPSSLLAYLIGFWDGAQEKGWRTPGPDQPLDFAVLRMTAVCLLLDTAAEPA</sequence>
<evidence type="ECO:0000313" key="1">
    <source>
        <dbReference type="EMBL" id="KAA9376869.1"/>
    </source>
</evidence>